<keyword evidence="3" id="KW-1185">Reference proteome</keyword>
<reference evidence="2 3" key="1">
    <citation type="submission" date="2024-07" db="EMBL/GenBank/DDBJ databases">
        <title>Uliginosibacterium paludis KCTC:42655.</title>
        <authorList>
            <person name="Kim M.K."/>
        </authorList>
    </citation>
    <scope>NUCLEOTIDE SEQUENCE [LARGE SCALE GENOMIC DNA]</scope>
    <source>
        <strain evidence="2 3">KCTC 42655</strain>
    </source>
</reference>
<evidence type="ECO:0000313" key="2">
    <source>
        <dbReference type="EMBL" id="MET1491059.1"/>
    </source>
</evidence>
<dbReference type="Gene3D" id="3.50.50.60">
    <property type="entry name" value="FAD/NAD(P)-binding domain"/>
    <property type="match status" value="1"/>
</dbReference>
<dbReference type="PANTHER" id="PTHR21197:SF0">
    <property type="entry name" value="UDP-GALACTOPYRANOSE MUTASE"/>
    <property type="match status" value="1"/>
</dbReference>
<proteinExistence type="predicted"/>
<accession>A0ABV2CT13</accession>
<dbReference type="PANTHER" id="PTHR21197">
    <property type="entry name" value="UDP-GALACTOPYRANOSE MUTASE"/>
    <property type="match status" value="1"/>
</dbReference>
<dbReference type="RefSeq" id="WP_345928863.1">
    <property type="nucleotide sequence ID" value="NZ_JBDIVF010000007.1"/>
</dbReference>
<name>A0ABV2CT13_9RHOO</name>
<dbReference type="Pfam" id="PF13450">
    <property type="entry name" value="NAD_binding_8"/>
    <property type="match status" value="1"/>
</dbReference>
<dbReference type="InterPro" id="IPR036188">
    <property type="entry name" value="FAD/NAD-bd_sf"/>
</dbReference>
<evidence type="ECO:0000256" key="1">
    <source>
        <dbReference type="SAM" id="MobiDB-lite"/>
    </source>
</evidence>
<comment type="caution">
    <text evidence="2">The sequence shown here is derived from an EMBL/GenBank/DDBJ whole genome shotgun (WGS) entry which is preliminary data.</text>
</comment>
<evidence type="ECO:0000313" key="3">
    <source>
        <dbReference type="Proteomes" id="UP001548590"/>
    </source>
</evidence>
<feature type="region of interest" description="Disordered" evidence="1">
    <location>
        <begin position="857"/>
        <end position="876"/>
    </location>
</feature>
<dbReference type="Gene3D" id="3.40.50.2000">
    <property type="entry name" value="Glycogen Phosphorylase B"/>
    <property type="match status" value="1"/>
</dbReference>
<organism evidence="2 3">
    <name type="scientific">Uliginosibacterium paludis</name>
    <dbReference type="NCBI Taxonomy" id="1615952"/>
    <lineage>
        <taxon>Bacteria</taxon>
        <taxon>Pseudomonadati</taxon>
        <taxon>Pseudomonadota</taxon>
        <taxon>Betaproteobacteria</taxon>
        <taxon>Rhodocyclales</taxon>
        <taxon>Zoogloeaceae</taxon>
        <taxon>Uliginosibacterium</taxon>
    </lineage>
</organism>
<dbReference type="Proteomes" id="UP001548590">
    <property type="component" value="Unassembled WGS sequence"/>
</dbReference>
<dbReference type="Pfam" id="PF13692">
    <property type="entry name" value="Glyco_trans_1_4"/>
    <property type="match status" value="1"/>
</dbReference>
<protein>
    <submittedName>
        <fullName evidence="2">FAD-dependent oxidoreductase</fullName>
    </submittedName>
</protein>
<dbReference type="EMBL" id="JBEWLZ010000009">
    <property type="protein sequence ID" value="MET1491059.1"/>
    <property type="molecule type" value="Genomic_DNA"/>
</dbReference>
<dbReference type="SUPFAM" id="SSF53756">
    <property type="entry name" value="UDP-Glycosyltransferase/glycogen phosphorylase"/>
    <property type="match status" value="1"/>
</dbReference>
<sequence length="876" mass="96112">MTTLLVFSHLRWGHVYQRPQHLLSRLAAHYKVLFIEEPVFDRGPARFECSTPSPGVEVLCPHTPVEAPGFHDDQLAALRPLLSSHLQRHGIDDLAVWFYTPLALPLLSELKARTVIYDCMDELSAFKDAPRQLRQRETALLKLADLVLTGGPSLYQARSGMHPNVHCLPSAVDAAHFSPDGLDWQTPPADTARHAMAGIGSPRLGFCGVIDERLDTGLLASLAEARPLWQFIMAGPVAKIDPASLPRRDNIHWLGMQAYATLPFLLARWDVCLMPFALNEATRFISPTKTLEYLSAGKAVVSTAIADVVSLYGDVVRIGESATDFLAHCDRLLARTEAQCRQDVADGLRVARRASWDRSAGLIHELIEIELHRHPAAQAPLRSLDSPAAAAAAAGASDAAPPPARGHMRPPRSVRQLIIGAGPTGLSAAYHLGLASQEGTDTLLIEREATVGGWCRSVQQQGFTFDHAGHIMFSNDADVQALYTLLLGDNVHWQDREAWIYSKGVHTRYPFQGSLYGLPPEVLRECVVGAIEARFGPLEGQRAAPADTTPPANFRDFIHKVWGKGIAKHFAEPYNTKLWTVPLEEMETSWLGGRVPLPDLEQMVRGALEPTPRPMGPNARFGYPLRGGFQALMDGFLPHLRCELALKTGVLQLSPSRQTVRLDDGRTIRFESLISTMPLPRLVAACGDEAPPAVRAAAAALRQVSVRCVNIGVGRENITDRHWVYYPEDTVFHRIFMQGNASPHCNPPGGFGFTCEISYSPHKPLPCEGEALTARVIEDCRRIGLLTPDDPILFAGQLDMPCAYVVYDHARAANVALIRDWLAGFGIVLAGRYSEWEYYNSDHAFLAGRRAAEESLAGTLQRQAGPRPASAQRAAS</sequence>
<dbReference type="SUPFAM" id="SSF51905">
    <property type="entry name" value="FAD/NAD(P)-binding domain"/>
    <property type="match status" value="1"/>
</dbReference>
<gene>
    <name evidence="2" type="ORF">ABVT11_14565</name>
</gene>